<feature type="signal peptide" evidence="8">
    <location>
        <begin position="1"/>
        <end position="23"/>
    </location>
</feature>
<dbReference type="EMBL" id="OOGT01000213">
    <property type="protein sequence ID" value="SPL72085.1"/>
    <property type="molecule type" value="Genomic_DNA"/>
</dbReference>
<keyword evidence="4 8" id="KW-0732">Signal</keyword>
<evidence type="ECO:0000256" key="4">
    <source>
        <dbReference type="ARBA" id="ARBA00022729"/>
    </source>
</evidence>
<dbReference type="OrthoDB" id="6556380at2"/>
<evidence type="ECO:0000256" key="5">
    <source>
        <dbReference type="ARBA" id="ARBA00023263"/>
    </source>
</evidence>
<dbReference type="GO" id="GO:0009289">
    <property type="term" value="C:pilus"/>
    <property type="evidence" value="ECO:0007669"/>
    <property type="project" value="UniProtKB-SubCell"/>
</dbReference>
<evidence type="ECO:0000256" key="3">
    <source>
        <dbReference type="ARBA" id="ARBA00014507"/>
    </source>
</evidence>
<protein>
    <recommendedName>
        <fullName evidence="3">Common pilus major fimbrillin subunit EcpA</fullName>
    </recommendedName>
    <alternativeName>
        <fullName evidence="7">MatB fimbrillin</fullName>
    </alternativeName>
</protein>
<sequence>MKKLVSALTVLSVSSLFATSVFADISASATAKWDATAKKDTTSALVVTPLKSLSFQYAEGLEQFNTQVGAFDVTVQGQSGATDFELSSKLISNTLSRTSDASTLNVGVVWNGDKLSKTTETKMIDTAQNINAGLEALAQSTAFAGTGRTSAQNNFTFTIDSATADGTTAAQFKDLTDGIWDGEVAVQFNANWTTTP</sequence>
<comment type="subcellular location">
    <subcellularLocation>
        <location evidence="1">Fimbrium</location>
    </subcellularLocation>
</comment>
<dbReference type="Pfam" id="PF16449">
    <property type="entry name" value="MatB"/>
    <property type="match status" value="1"/>
</dbReference>
<evidence type="ECO:0000256" key="1">
    <source>
        <dbReference type="ARBA" id="ARBA00004561"/>
    </source>
</evidence>
<dbReference type="Gene3D" id="2.60.40.3290">
    <property type="entry name" value="Fimbrial protein EcpA"/>
    <property type="match status" value="1"/>
</dbReference>
<evidence type="ECO:0000256" key="2">
    <source>
        <dbReference type="ARBA" id="ARBA00007305"/>
    </source>
</evidence>
<evidence type="ECO:0000313" key="9">
    <source>
        <dbReference type="EMBL" id="SPL72085.1"/>
    </source>
</evidence>
<organism evidence="9 10">
    <name type="scientific">Acinetobacter stercoris</name>
    <dbReference type="NCBI Taxonomy" id="2126983"/>
    <lineage>
        <taxon>Bacteria</taxon>
        <taxon>Pseudomonadati</taxon>
        <taxon>Pseudomonadota</taxon>
        <taxon>Gammaproteobacteria</taxon>
        <taxon>Moraxellales</taxon>
        <taxon>Moraxellaceae</taxon>
        <taxon>Acinetobacter</taxon>
    </lineage>
</organism>
<proteinExistence type="inferred from homology"/>
<dbReference type="FunCoup" id="A0A2U3N3A0">
    <property type="interactions" value="28"/>
</dbReference>
<keyword evidence="5" id="KW-0281">Fimbrium</keyword>
<keyword evidence="10" id="KW-1185">Reference proteome</keyword>
<reference evidence="10" key="1">
    <citation type="submission" date="2018-03" db="EMBL/GenBank/DDBJ databases">
        <authorList>
            <person name="Blom J."/>
        </authorList>
    </citation>
    <scope>NUCLEOTIDE SEQUENCE [LARGE SCALE GENOMIC DNA]</scope>
    <source>
        <strain evidence="10">KPC-SM-21</strain>
    </source>
</reference>
<dbReference type="AlphaFoldDB" id="A0A2U3N3A0"/>
<dbReference type="InterPro" id="IPR038478">
    <property type="entry name" value="Fimbrillin_EcpA_sf"/>
</dbReference>
<evidence type="ECO:0000256" key="8">
    <source>
        <dbReference type="SAM" id="SignalP"/>
    </source>
</evidence>
<evidence type="ECO:0000313" key="10">
    <source>
        <dbReference type="Proteomes" id="UP000245974"/>
    </source>
</evidence>
<dbReference type="RefSeq" id="WP_121975488.1">
    <property type="nucleotide sequence ID" value="NZ_OOGT01000213.1"/>
</dbReference>
<comment type="subunit">
    <text evidence="6">Self-associates. Forms filaments. Interacts with EcpD.</text>
</comment>
<evidence type="ECO:0000256" key="7">
    <source>
        <dbReference type="ARBA" id="ARBA00031192"/>
    </source>
</evidence>
<comment type="similarity">
    <text evidence="2">Belongs to the EcpA/MatB fimbrillin family.</text>
</comment>
<name>A0A2U3N3A0_9GAMM</name>
<dbReference type="Proteomes" id="UP000245974">
    <property type="component" value="Unassembled WGS sequence"/>
</dbReference>
<feature type="chain" id="PRO_5015625555" description="Common pilus major fimbrillin subunit EcpA" evidence="8">
    <location>
        <begin position="24"/>
        <end position="196"/>
    </location>
</feature>
<accession>A0A2U3N3A0</accession>
<dbReference type="InParanoid" id="A0A2U3N3A0"/>
<gene>
    <name evidence="9" type="ORF">KPC_3263</name>
</gene>
<evidence type="ECO:0000256" key="6">
    <source>
        <dbReference type="ARBA" id="ARBA00026091"/>
    </source>
</evidence>
<dbReference type="InterPro" id="IPR016514">
    <property type="entry name" value="EcpA"/>
</dbReference>